<reference evidence="9 10" key="1">
    <citation type="submission" date="2024-06" db="EMBL/GenBank/DDBJ databases">
        <authorList>
            <person name="Kraege A."/>
            <person name="Thomma B."/>
        </authorList>
    </citation>
    <scope>NUCLEOTIDE SEQUENCE [LARGE SCALE GENOMIC DNA]</scope>
</reference>
<dbReference type="CDD" id="cd12378">
    <property type="entry name" value="RRM1_I_PABPs"/>
    <property type="match status" value="1"/>
</dbReference>
<comment type="similarity">
    <text evidence="1 5">Belongs to the polyadenylate-binding protein type-1 family.</text>
</comment>
<evidence type="ECO:0000256" key="1">
    <source>
        <dbReference type="ARBA" id="ARBA00008557"/>
    </source>
</evidence>
<comment type="function">
    <text evidence="5">Binds the poly(A) tail of mRNA.</text>
</comment>
<feature type="compositionally biased region" description="Low complexity" evidence="6">
    <location>
        <begin position="1"/>
        <end position="10"/>
    </location>
</feature>
<feature type="domain" description="RRM" evidence="7">
    <location>
        <begin position="226"/>
        <end position="303"/>
    </location>
</feature>
<dbReference type="InterPro" id="IPR000504">
    <property type="entry name" value="RRM_dom"/>
</dbReference>
<protein>
    <recommendedName>
        <fullName evidence="5">Polyadenylate-binding protein</fullName>
        <shortName evidence="5">PABP</shortName>
    </recommendedName>
</protein>
<keyword evidence="10" id="KW-1185">Reference proteome</keyword>
<dbReference type="CDD" id="cd12379">
    <property type="entry name" value="RRM2_I_PABPs"/>
    <property type="match status" value="1"/>
</dbReference>
<feature type="domain" description="RRM" evidence="7">
    <location>
        <begin position="136"/>
        <end position="208"/>
    </location>
</feature>
<keyword evidence="5" id="KW-0963">Cytoplasm</keyword>
<dbReference type="InterPro" id="IPR035979">
    <property type="entry name" value="RBD_domain_sf"/>
</dbReference>
<feature type="compositionally biased region" description="Gly residues" evidence="6">
    <location>
        <begin position="546"/>
        <end position="562"/>
    </location>
</feature>
<feature type="domain" description="RRM" evidence="7">
    <location>
        <begin position="25"/>
        <end position="126"/>
    </location>
</feature>
<feature type="region of interest" description="Disordered" evidence="6">
    <location>
        <begin position="1"/>
        <end position="23"/>
    </location>
</feature>
<name>A0ABP1FNU3_9CHLO</name>
<feature type="compositionally biased region" description="Pro residues" evidence="6">
    <location>
        <begin position="581"/>
        <end position="593"/>
    </location>
</feature>
<accession>A0ABP1FNU3</accession>
<dbReference type="SUPFAM" id="SSF63570">
    <property type="entry name" value="PABC (PABP) domain"/>
    <property type="match status" value="1"/>
</dbReference>
<evidence type="ECO:0000313" key="9">
    <source>
        <dbReference type="EMBL" id="CAL5219197.1"/>
    </source>
</evidence>
<feature type="domain" description="RRM" evidence="7">
    <location>
        <begin position="329"/>
        <end position="406"/>
    </location>
</feature>
<dbReference type="InterPro" id="IPR002004">
    <property type="entry name" value="PABP_HYD_C"/>
</dbReference>
<feature type="domain" description="PABC" evidence="8">
    <location>
        <begin position="608"/>
        <end position="685"/>
    </location>
</feature>
<dbReference type="PROSITE" id="PS50102">
    <property type="entry name" value="RRM"/>
    <property type="match status" value="4"/>
</dbReference>
<evidence type="ECO:0000256" key="6">
    <source>
        <dbReference type="SAM" id="MobiDB-lite"/>
    </source>
</evidence>
<dbReference type="PROSITE" id="PS51309">
    <property type="entry name" value="PABC"/>
    <property type="match status" value="1"/>
</dbReference>
<evidence type="ECO:0000313" key="10">
    <source>
        <dbReference type="Proteomes" id="UP001497392"/>
    </source>
</evidence>
<dbReference type="Gene3D" id="3.30.70.330">
    <property type="match status" value="4"/>
</dbReference>
<keyword evidence="3 4" id="KW-0694">RNA-binding</keyword>
<organism evidence="9 10">
    <name type="scientific">Coccomyxa viridis</name>
    <dbReference type="NCBI Taxonomy" id="1274662"/>
    <lineage>
        <taxon>Eukaryota</taxon>
        <taxon>Viridiplantae</taxon>
        <taxon>Chlorophyta</taxon>
        <taxon>core chlorophytes</taxon>
        <taxon>Trebouxiophyceae</taxon>
        <taxon>Trebouxiophyceae incertae sedis</taxon>
        <taxon>Coccomyxaceae</taxon>
        <taxon>Coccomyxa</taxon>
    </lineage>
</organism>
<comment type="subcellular location">
    <subcellularLocation>
        <location evidence="5">Cytoplasm</location>
    </subcellularLocation>
</comment>
<evidence type="ECO:0000259" key="8">
    <source>
        <dbReference type="PROSITE" id="PS51309"/>
    </source>
</evidence>
<dbReference type="Pfam" id="PF00076">
    <property type="entry name" value="RRM_1"/>
    <property type="match status" value="4"/>
</dbReference>
<dbReference type="CDD" id="cd12380">
    <property type="entry name" value="RRM3_I_PABPs"/>
    <property type="match status" value="1"/>
</dbReference>
<evidence type="ECO:0000256" key="5">
    <source>
        <dbReference type="RuleBase" id="RU362004"/>
    </source>
</evidence>
<dbReference type="Gene3D" id="1.10.1900.10">
    <property type="entry name" value="c-terminal domain of poly(a) binding protein"/>
    <property type="match status" value="1"/>
</dbReference>
<evidence type="ECO:0000256" key="2">
    <source>
        <dbReference type="ARBA" id="ARBA00022737"/>
    </source>
</evidence>
<dbReference type="InterPro" id="IPR006515">
    <property type="entry name" value="PABP_1234"/>
</dbReference>
<dbReference type="SMART" id="SM00517">
    <property type="entry name" value="PolyA"/>
    <property type="match status" value="1"/>
</dbReference>
<dbReference type="Pfam" id="PF00658">
    <property type="entry name" value="MLLE"/>
    <property type="match status" value="1"/>
</dbReference>
<dbReference type="CDD" id="cd12381">
    <property type="entry name" value="RRM4_I_PABPs"/>
    <property type="match status" value="1"/>
</dbReference>
<dbReference type="Proteomes" id="UP001497392">
    <property type="component" value="Unassembled WGS sequence"/>
</dbReference>
<dbReference type="NCBIfam" id="TIGR01628">
    <property type="entry name" value="PABP-1234"/>
    <property type="match status" value="1"/>
</dbReference>
<dbReference type="InterPro" id="IPR034364">
    <property type="entry name" value="PABP_RRM1"/>
</dbReference>
<feature type="compositionally biased region" description="Gly residues" evidence="6">
    <location>
        <begin position="470"/>
        <end position="481"/>
    </location>
</feature>
<dbReference type="SMART" id="SM00360">
    <property type="entry name" value="RRM"/>
    <property type="match status" value="4"/>
</dbReference>
<dbReference type="EMBL" id="CAXHTA020000002">
    <property type="protein sequence ID" value="CAL5219197.1"/>
    <property type="molecule type" value="Genomic_DNA"/>
</dbReference>
<keyword evidence="2" id="KW-0677">Repeat</keyword>
<feature type="region of interest" description="Disordered" evidence="6">
    <location>
        <begin position="458"/>
        <end position="608"/>
    </location>
</feature>
<dbReference type="InterPro" id="IPR012677">
    <property type="entry name" value="Nucleotide-bd_a/b_plait_sf"/>
</dbReference>
<evidence type="ECO:0000256" key="4">
    <source>
        <dbReference type="PROSITE-ProRule" id="PRU00176"/>
    </source>
</evidence>
<evidence type="ECO:0000259" key="7">
    <source>
        <dbReference type="PROSITE" id="PS50102"/>
    </source>
</evidence>
<evidence type="ECO:0000256" key="3">
    <source>
        <dbReference type="ARBA" id="ARBA00022884"/>
    </source>
</evidence>
<dbReference type="PANTHER" id="PTHR24012">
    <property type="entry name" value="RNA BINDING PROTEIN"/>
    <property type="match status" value="1"/>
</dbReference>
<proteinExistence type="inferred from homology"/>
<gene>
    <name evidence="9" type="primary">g986</name>
    <name evidence="9" type="ORF">VP750_LOCUS856</name>
</gene>
<feature type="compositionally biased region" description="Gly residues" evidence="6">
    <location>
        <begin position="519"/>
        <end position="533"/>
    </location>
</feature>
<comment type="caution">
    <text evidence="9">The sequence shown here is derived from an EMBL/GenBank/DDBJ whole genome shotgun (WGS) entry which is preliminary data.</text>
</comment>
<sequence>MAAAVANNAAPGPEGQNANQSQHNSSLYVGDLDRDVAESQLFDIFSQIGPVASIRVCRDAVTRRSLGYAYVNFNSSMDPQAAERAIEQLNYVPLLPPNTPKGEPMNTPGDGPDGAGKPMRIMWSHRDPAFRKSGVGNIFIKNLDKAIDNKALHDTFSNFGSILSCKVATDLAGNSKGYGFVHFEKEESAQLAIEKVNGMLLEGKKVFVGPFLKRTDRPADKEAHYTNIYVKNLAESVTEEQLDKLFGEYGKVTSCMIMKDDEGKSRGFGFINFDDADAAHEAVEALNGKEIDGKELYAGRAQKKAEREAELKQKFDEVRQERIAKYQGMNLYIKNLVDDVDDEQLRAEFAPHGTITSAKVMKDPAGKSKGFGFVCYSSPEEATRAVTEMNGRMLLGKPMYVALAQRREVRRQQLEQQYNATPRAAPQLPGRAGAPAAPVPMPGVFPPNAVQFQPQFYGPPANAYGPGPQGPRGGPQVGYGGPMYPQAPFPRTPQQGPRGPRGGFAPGPFGPPQNFVMVGPGGRPYPGPGGRGPRGPRMNGPQYGAMQGGRGRGPMQQGGRGPRGPHVGQNGPQNGPVSHQAPPPPPPQQPPAPAQQSATSAVVPGQEGGNLTTAMLAAAAPEQQKQMLGERLFPQVQRLQPELAGKITGMLLEMDNSELLLLLESPEALNGKVDEAINVLKQHNALPEGVVVDA</sequence>
<dbReference type="InterPro" id="IPR045305">
    <property type="entry name" value="RRM2_I_PABPs"/>
</dbReference>
<dbReference type="InterPro" id="IPR036053">
    <property type="entry name" value="PABP-dom"/>
</dbReference>
<dbReference type="SUPFAM" id="SSF54928">
    <property type="entry name" value="RNA-binding domain, RBD"/>
    <property type="match status" value="2"/>
</dbReference>